<dbReference type="RefSeq" id="WP_218544646.1">
    <property type="nucleotide sequence ID" value="NZ_JAGSPD010000002.1"/>
</dbReference>
<name>A0A9X1F7X1_9FLAO</name>
<dbReference type="Proteomes" id="UP001138894">
    <property type="component" value="Unassembled WGS sequence"/>
</dbReference>
<dbReference type="AlphaFoldDB" id="A0A9X1F7X1"/>
<evidence type="ECO:0000313" key="1">
    <source>
        <dbReference type="EMBL" id="MBV7268098.1"/>
    </source>
</evidence>
<protein>
    <recommendedName>
        <fullName evidence="3">STAS/SEC14 domain-containing protein</fullName>
    </recommendedName>
</protein>
<sequence>MKETLTFDFCDITIYDNYLVVVIKEGINIKPKYNDVLVEVADTYYPNKPFVYITHRINSYSVDPKIYYKIVKIKNLKGFAVVSNNYQAKINAQIEQRFFTKPFEIFTNLKHAFKWADVLTKNDAL</sequence>
<comment type="caution">
    <text evidence="1">The sequence shown here is derived from an EMBL/GenBank/DDBJ whole genome shotgun (WGS) entry which is preliminary data.</text>
</comment>
<evidence type="ECO:0000313" key="2">
    <source>
        <dbReference type="Proteomes" id="UP001138894"/>
    </source>
</evidence>
<organism evidence="1 2">
    <name type="scientific">Winogradskyella luteola</name>
    <dbReference type="NCBI Taxonomy" id="2828330"/>
    <lineage>
        <taxon>Bacteria</taxon>
        <taxon>Pseudomonadati</taxon>
        <taxon>Bacteroidota</taxon>
        <taxon>Flavobacteriia</taxon>
        <taxon>Flavobacteriales</taxon>
        <taxon>Flavobacteriaceae</taxon>
        <taxon>Winogradskyella</taxon>
    </lineage>
</organism>
<proteinExistence type="predicted"/>
<keyword evidence="2" id="KW-1185">Reference proteome</keyword>
<evidence type="ECO:0008006" key="3">
    <source>
        <dbReference type="Google" id="ProtNLM"/>
    </source>
</evidence>
<dbReference type="EMBL" id="JAGSPD010000002">
    <property type="protein sequence ID" value="MBV7268098.1"/>
    <property type="molecule type" value="Genomic_DNA"/>
</dbReference>
<reference evidence="1" key="1">
    <citation type="submission" date="2021-04" db="EMBL/GenBank/DDBJ databases">
        <authorList>
            <person name="Pira H."/>
            <person name="Risdian C."/>
            <person name="Wink J."/>
        </authorList>
    </citation>
    <scope>NUCLEOTIDE SEQUENCE</scope>
    <source>
        <strain evidence="1">WHY3</strain>
    </source>
</reference>
<accession>A0A9X1F7X1</accession>
<gene>
    <name evidence="1" type="ORF">KCG49_02690</name>
</gene>